<evidence type="ECO:0000313" key="9">
    <source>
        <dbReference type="EMBL" id="VAI63921.1"/>
    </source>
</evidence>
<name>A0A9R0YYU6_TRITD</name>
<feature type="domain" description="Glycosyltransferase 61 catalytic" evidence="8">
    <location>
        <begin position="724"/>
        <end position="879"/>
    </location>
</feature>
<evidence type="ECO:0000256" key="6">
    <source>
        <dbReference type="ARBA" id="ARBA00023180"/>
    </source>
</evidence>
<evidence type="ECO:0000256" key="7">
    <source>
        <dbReference type="SAM" id="MobiDB-lite"/>
    </source>
</evidence>
<dbReference type="GO" id="GO:0016763">
    <property type="term" value="F:pentosyltransferase activity"/>
    <property type="evidence" value="ECO:0007669"/>
    <property type="project" value="UniProtKB-ARBA"/>
</dbReference>
<sequence>MKKGRRNDKGKKLAGKAAARALVWLLLPLLVFVVLNSDHMPQLPLQATTLYLVAHSPPPSPASSEQTPSMAVDTLPSAASRHETPGKAVDAPPSPTTSDQTPGVAVDAPPSAASRDDTPGDAIRANKSQGDVARRRDTDMAAPRSKSICDFSSERMDICAMQGDVRMHGKSATVYVVSAFDDGYRPENGTVKIRPYPRKSEEGTMKTIREVTIRWSGLDAPRCTVTHDVPAVLFSTGAYLNNFFHAMTDGIIPLFNTVREYDGHVQLVITDYNRKWVDKFQRILAVLSKYPVINFNADDKVRCFPSVHVGTEGHKEMGIIPALSRKGYTMTDFRNFLRSVYSLKREWSAPVNRTTGDRPRLLMILRRNSRAFANEAEAVAAATEVGFEVVLAEPQVVSDMARFAEVVNSCDVMVGVHGAGLTNLLFLPRNATLVQVVPWGDMSWGSNAAFGAPSADMGLRYVQYETTPEETTLKYKYPRDHAVFTDVASINRQGYGMTWELFLNGQNITLDIDRYRGVLQKIYLDSIMVDPSFNSDPVVEAPPSPASSGETPGDVLDQNRDLQNEKGLQAMNAGVVDASLIKSDVAAPRSKSICDFSSERMDICAMQGDVRMHGKSATVYLVSASDDSYRPENGTAKIRPYPRKSEEGTMQTIRAVTIRWSGLDAPRCTVTHDVPAVVFSTGAYLNNFFHAMTDGVIPLFNTVREYDGRVQLVITDYNRKWVDKFQHILAALSMYPVIDFDADDKVRCFPSVHVGTEGHKEMGIIPALSRKGYTMTDFRNFLRSVYSLKREWSTLVNRTSGDRPRLLMVLRRNSRAFANEAEAVATATQVGFEVVLGAPEAVSDMARFAEVVNSCDVMVGVHGAGLTNLVFLPRNATLVQVVPWGDMSWGSNAAFGAPSADMGLRYVQYETTPEETTLKYKYPRDHAVFTDVASINRQGYGMTWELFLNGQNITLDIDRYRGVLQQIYLDSIVVDPSLN</sequence>
<dbReference type="InterPro" id="IPR049625">
    <property type="entry name" value="Glyco_transf_61_cat"/>
</dbReference>
<keyword evidence="5" id="KW-0333">Golgi apparatus</keyword>
<dbReference type="PANTHER" id="PTHR20961">
    <property type="entry name" value="GLYCOSYLTRANSFERASE"/>
    <property type="match status" value="1"/>
</dbReference>
<evidence type="ECO:0000256" key="2">
    <source>
        <dbReference type="ARBA" id="ARBA00004881"/>
    </source>
</evidence>
<feature type="domain" description="Glycosyltransferase 61 catalytic" evidence="8">
    <location>
        <begin position="243"/>
        <end position="434"/>
    </location>
</feature>
<evidence type="ECO:0000256" key="1">
    <source>
        <dbReference type="ARBA" id="ARBA00004323"/>
    </source>
</evidence>
<evidence type="ECO:0000256" key="3">
    <source>
        <dbReference type="ARBA" id="ARBA00022676"/>
    </source>
</evidence>
<evidence type="ECO:0000259" key="8">
    <source>
        <dbReference type="Pfam" id="PF04577"/>
    </source>
</evidence>
<dbReference type="GO" id="GO:0000139">
    <property type="term" value="C:Golgi membrane"/>
    <property type="evidence" value="ECO:0007669"/>
    <property type="project" value="UniProtKB-SubCell"/>
</dbReference>
<dbReference type="PANTHER" id="PTHR20961:SF104">
    <property type="match status" value="1"/>
</dbReference>
<dbReference type="Proteomes" id="UP000324705">
    <property type="component" value="Chromosome 6B"/>
</dbReference>
<reference evidence="9 10" key="1">
    <citation type="submission" date="2017-09" db="EMBL/GenBank/DDBJ databases">
        <authorList>
            <consortium name="International Durum Wheat Genome Sequencing Consortium (IDWGSC)"/>
            <person name="Milanesi L."/>
        </authorList>
    </citation>
    <scope>NUCLEOTIDE SEQUENCE [LARGE SCALE GENOMIC DNA]</scope>
    <source>
        <strain evidence="10">cv. Svevo</strain>
    </source>
</reference>
<evidence type="ECO:0000313" key="10">
    <source>
        <dbReference type="Proteomes" id="UP000324705"/>
    </source>
</evidence>
<protein>
    <recommendedName>
        <fullName evidence="8">Glycosyltransferase 61 catalytic domain-containing protein</fullName>
    </recommendedName>
</protein>
<keyword evidence="10" id="KW-1185">Reference proteome</keyword>
<evidence type="ECO:0000256" key="5">
    <source>
        <dbReference type="ARBA" id="ARBA00023034"/>
    </source>
</evidence>
<evidence type="ECO:0000256" key="4">
    <source>
        <dbReference type="ARBA" id="ARBA00022679"/>
    </source>
</evidence>
<proteinExistence type="predicted"/>
<dbReference type="InterPro" id="IPR007657">
    <property type="entry name" value="Glycosyltransferase_61"/>
</dbReference>
<feature type="region of interest" description="Disordered" evidence="7">
    <location>
        <begin position="56"/>
        <end position="141"/>
    </location>
</feature>
<dbReference type="EMBL" id="LT934122">
    <property type="protein sequence ID" value="VAI63921.1"/>
    <property type="molecule type" value="Genomic_DNA"/>
</dbReference>
<keyword evidence="4" id="KW-0808">Transferase</keyword>
<dbReference type="Pfam" id="PF04577">
    <property type="entry name" value="Glyco_transf_61"/>
    <property type="match status" value="2"/>
</dbReference>
<accession>A0A9R0YYU6</accession>
<keyword evidence="6" id="KW-0325">Glycoprotein</keyword>
<comment type="pathway">
    <text evidence="2">Glycan metabolism.</text>
</comment>
<keyword evidence="3" id="KW-0328">Glycosyltransferase</keyword>
<comment type="subcellular location">
    <subcellularLocation>
        <location evidence="1">Golgi apparatus membrane</location>
        <topology evidence="1">Single-pass type II membrane protein</topology>
    </subcellularLocation>
</comment>
<dbReference type="Gramene" id="TRITD6Bv1G227500.3">
    <property type="protein sequence ID" value="TRITD6Bv1G227500.3"/>
    <property type="gene ID" value="TRITD6Bv1G227500"/>
</dbReference>
<gene>
    <name evidence="9" type="ORF">TRITD_6Bv1G227500</name>
</gene>
<feature type="region of interest" description="Disordered" evidence="7">
    <location>
        <begin position="535"/>
        <end position="558"/>
    </location>
</feature>
<organism evidence="9 10">
    <name type="scientific">Triticum turgidum subsp. durum</name>
    <name type="common">Durum wheat</name>
    <name type="synonym">Triticum durum</name>
    <dbReference type="NCBI Taxonomy" id="4567"/>
    <lineage>
        <taxon>Eukaryota</taxon>
        <taxon>Viridiplantae</taxon>
        <taxon>Streptophyta</taxon>
        <taxon>Embryophyta</taxon>
        <taxon>Tracheophyta</taxon>
        <taxon>Spermatophyta</taxon>
        <taxon>Magnoliopsida</taxon>
        <taxon>Liliopsida</taxon>
        <taxon>Poales</taxon>
        <taxon>Poaceae</taxon>
        <taxon>BOP clade</taxon>
        <taxon>Pooideae</taxon>
        <taxon>Triticodae</taxon>
        <taxon>Triticeae</taxon>
        <taxon>Triticinae</taxon>
        <taxon>Triticum</taxon>
    </lineage>
</organism>
<dbReference type="AlphaFoldDB" id="A0A9R0YYU6"/>